<evidence type="ECO:0000256" key="1">
    <source>
        <dbReference type="ARBA" id="ARBA00008552"/>
    </source>
</evidence>
<evidence type="ECO:0000259" key="3">
    <source>
        <dbReference type="Pfam" id="PF07910"/>
    </source>
</evidence>
<dbReference type="EMBL" id="CAJNOJ010000049">
    <property type="protein sequence ID" value="CAF0957870.1"/>
    <property type="molecule type" value="Genomic_DNA"/>
</dbReference>
<dbReference type="OrthoDB" id="417506at2759"/>
<dbReference type="GO" id="GO:0071567">
    <property type="term" value="F:deUFMylase activity"/>
    <property type="evidence" value="ECO:0007669"/>
    <property type="project" value="UniProtKB-ARBA"/>
</dbReference>
<sequence>MLLQIDRVHDETETTIDPVRGSLTFYHYKCDGHDDRGWGCGYRTLQTLCSWKINQNHSLNQINGLAHVKQRWCLVNFTISRVEWL</sequence>
<dbReference type="InterPro" id="IPR012462">
    <property type="entry name" value="UFSP1/2_DUB_cat"/>
</dbReference>
<comment type="caution">
    <text evidence="4">The sequence shown here is derived from an EMBL/GenBank/DDBJ whole genome shotgun (WGS) entry which is preliminary data.</text>
</comment>
<dbReference type="Proteomes" id="UP000663852">
    <property type="component" value="Unassembled WGS sequence"/>
</dbReference>
<reference evidence="4" key="1">
    <citation type="submission" date="2021-02" db="EMBL/GenBank/DDBJ databases">
        <authorList>
            <person name="Nowell W R."/>
        </authorList>
    </citation>
    <scope>NUCLEOTIDE SEQUENCE</scope>
</reference>
<dbReference type="Pfam" id="PF07910">
    <property type="entry name" value="Peptidase_C78"/>
    <property type="match status" value="1"/>
</dbReference>
<protein>
    <recommendedName>
        <fullName evidence="3">UFSP1/2/DUB catalytic domain-containing protein</fullName>
    </recommendedName>
</protein>
<gene>
    <name evidence="4" type="ORF">EDS130_LOCUS12691</name>
</gene>
<organism evidence="4 5">
    <name type="scientific">Adineta ricciae</name>
    <name type="common">Rotifer</name>
    <dbReference type="NCBI Taxonomy" id="249248"/>
    <lineage>
        <taxon>Eukaryota</taxon>
        <taxon>Metazoa</taxon>
        <taxon>Spiralia</taxon>
        <taxon>Gnathifera</taxon>
        <taxon>Rotifera</taxon>
        <taxon>Eurotatoria</taxon>
        <taxon>Bdelloidea</taxon>
        <taxon>Adinetida</taxon>
        <taxon>Adinetidae</taxon>
        <taxon>Adineta</taxon>
    </lineage>
</organism>
<proteinExistence type="inferred from homology"/>
<evidence type="ECO:0000256" key="2">
    <source>
        <dbReference type="ARBA" id="ARBA00022801"/>
    </source>
</evidence>
<comment type="similarity">
    <text evidence="1">Belongs to the peptidase C78 family.</text>
</comment>
<dbReference type="PANTHER" id="PTHR48153:SF3">
    <property type="entry name" value="INACTIVE UFM1-SPECIFIC PROTEASE 1"/>
    <property type="match status" value="1"/>
</dbReference>
<feature type="domain" description="UFSP1/2/DUB catalytic" evidence="3">
    <location>
        <begin position="19"/>
        <end position="61"/>
    </location>
</feature>
<evidence type="ECO:0000313" key="5">
    <source>
        <dbReference type="Proteomes" id="UP000663852"/>
    </source>
</evidence>
<keyword evidence="2" id="KW-0378">Hydrolase</keyword>
<dbReference type="Gene3D" id="3.90.70.130">
    <property type="match status" value="1"/>
</dbReference>
<dbReference type="PANTHER" id="PTHR48153">
    <property type="entry name" value="UFM1-SPECIFIC PROTEASE 2"/>
    <property type="match status" value="1"/>
</dbReference>
<name>A0A814DN46_ADIRI</name>
<evidence type="ECO:0000313" key="4">
    <source>
        <dbReference type="EMBL" id="CAF0957870.1"/>
    </source>
</evidence>
<accession>A0A814DN46</accession>
<dbReference type="AlphaFoldDB" id="A0A814DN46"/>